<reference evidence="1" key="2">
    <citation type="submission" date="2023-04" db="EMBL/GenBank/DDBJ databases">
        <authorList>
            <person name="Bruccoleri R.E."/>
            <person name="Oakeley E.J."/>
            <person name="Faust A.-M."/>
            <person name="Dessus-Babus S."/>
            <person name="Altorfer M."/>
            <person name="Burckhardt D."/>
            <person name="Oertli M."/>
            <person name="Naumann U."/>
            <person name="Petersen F."/>
            <person name="Wong J."/>
        </authorList>
    </citation>
    <scope>NUCLEOTIDE SEQUENCE</scope>
    <source>
        <strain evidence="1">GSM-AAB239-AS_SAM_17_03QT</strain>
        <tissue evidence="1">Leaf</tissue>
    </source>
</reference>
<dbReference type="EMBL" id="JANAVB010011397">
    <property type="protein sequence ID" value="KAJ6837383.1"/>
    <property type="molecule type" value="Genomic_DNA"/>
</dbReference>
<dbReference type="AlphaFoldDB" id="A0AAX6H966"/>
<reference evidence="1" key="1">
    <citation type="journal article" date="2023" name="GigaByte">
        <title>Genome assembly of the bearded iris, Iris pallida Lam.</title>
        <authorList>
            <person name="Bruccoleri R.E."/>
            <person name="Oakeley E.J."/>
            <person name="Faust A.M.E."/>
            <person name="Altorfer M."/>
            <person name="Dessus-Babus S."/>
            <person name="Burckhardt D."/>
            <person name="Oertli M."/>
            <person name="Naumann U."/>
            <person name="Petersen F."/>
            <person name="Wong J."/>
        </authorList>
    </citation>
    <scope>NUCLEOTIDE SEQUENCE</scope>
    <source>
        <strain evidence="1">GSM-AAB239-AS_SAM_17_03QT</strain>
    </source>
</reference>
<accession>A0AAX6H966</accession>
<comment type="caution">
    <text evidence="1">The sequence shown here is derived from an EMBL/GenBank/DDBJ whole genome shotgun (WGS) entry which is preliminary data.</text>
</comment>
<dbReference type="Proteomes" id="UP001140949">
    <property type="component" value="Unassembled WGS sequence"/>
</dbReference>
<gene>
    <name evidence="1" type="ORF">M6B38_120560</name>
</gene>
<evidence type="ECO:0000313" key="1">
    <source>
        <dbReference type="EMBL" id="KAJ6837383.1"/>
    </source>
</evidence>
<sequence>MDSLATTSYNFFDCIQICGQNISCLNVIKVSNSALISAFMKELEPDSLVAQDLPPVRLVKYILNRISRQFHWE</sequence>
<keyword evidence="2" id="KW-1185">Reference proteome</keyword>
<evidence type="ECO:0000313" key="2">
    <source>
        <dbReference type="Proteomes" id="UP001140949"/>
    </source>
</evidence>
<name>A0AAX6H966_IRIPA</name>
<protein>
    <submittedName>
        <fullName evidence="1">Protein MRG1-like</fullName>
    </submittedName>
</protein>
<proteinExistence type="predicted"/>
<organism evidence="1 2">
    <name type="scientific">Iris pallida</name>
    <name type="common">Sweet iris</name>
    <dbReference type="NCBI Taxonomy" id="29817"/>
    <lineage>
        <taxon>Eukaryota</taxon>
        <taxon>Viridiplantae</taxon>
        <taxon>Streptophyta</taxon>
        <taxon>Embryophyta</taxon>
        <taxon>Tracheophyta</taxon>
        <taxon>Spermatophyta</taxon>
        <taxon>Magnoliopsida</taxon>
        <taxon>Liliopsida</taxon>
        <taxon>Asparagales</taxon>
        <taxon>Iridaceae</taxon>
        <taxon>Iridoideae</taxon>
        <taxon>Irideae</taxon>
        <taxon>Iris</taxon>
    </lineage>
</organism>